<feature type="compositionally biased region" description="Low complexity" evidence="5">
    <location>
        <begin position="1"/>
        <end position="11"/>
    </location>
</feature>
<dbReference type="InterPro" id="IPR015915">
    <property type="entry name" value="Kelch-typ_b-propeller"/>
</dbReference>
<dbReference type="Gene3D" id="2.120.10.80">
    <property type="entry name" value="Kelch-type beta propeller"/>
    <property type="match status" value="2"/>
</dbReference>
<dbReference type="KEGG" id="mpro:BJP34_11275"/>
<dbReference type="InterPro" id="IPR046839">
    <property type="entry name" value="ABC_toxin_N"/>
</dbReference>
<evidence type="ECO:0000256" key="4">
    <source>
        <dbReference type="SAM" id="Coils"/>
    </source>
</evidence>
<feature type="domain" description="LamG-like jellyroll fold" evidence="6">
    <location>
        <begin position="1865"/>
        <end position="1995"/>
    </location>
</feature>
<dbReference type="SUPFAM" id="SSF50965">
    <property type="entry name" value="Galactose oxidase, central domain"/>
    <property type="match status" value="1"/>
</dbReference>
<dbReference type="Pfam" id="PF03538">
    <property type="entry name" value="VRP1"/>
    <property type="match status" value="1"/>
</dbReference>
<dbReference type="SUPFAM" id="SSF49899">
    <property type="entry name" value="Concanavalin A-like lectins/glucanases"/>
    <property type="match status" value="1"/>
</dbReference>
<evidence type="ECO:0000256" key="1">
    <source>
        <dbReference type="ARBA" id="ARBA00022729"/>
    </source>
</evidence>
<dbReference type="InterPro" id="IPR018003">
    <property type="entry name" value="Insecticidal_toxin/plasmid_vir"/>
</dbReference>
<reference evidence="8" key="1">
    <citation type="submission" date="2016-10" db="EMBL/GenBank/DDBJ databases">
        <title>Comparative genomics uncovers the prolific and rare metabolic potential of the cyanobacterial genus Moorea.</title>
        <authorList>
            <person name="Leao T."/>
            <person name="Castelao G."/>
            <person name="Korobeynikov A."/>
            <person name="Monroe E.A."/>
            <person name="Podell S."/>
            <person name="Glukhov E."/>
            <person name="Allen E."/>
            <person name="Gerwick W.H."/>
            <person name="Gerwick L."/>
        </authorList>
    </citation>
    <scope>NUCLEOTIDE SEQUENCE [LARGE SCALE GENOMIC DNA]</scope>
    <source>
        <strain evidence="8">PAL-8-15-08-1</strain>
    </source>
</reference>
<evidence type="ECO:0000256" key="3">
    <source>
        <dbReference type="ARBA" id="ARBA00023157"/>
    </source>
</evidence>
<dbReference type="Pfam" id="PF20220">
    <property type="entry name" value="ABC_toxin_N"/>
    <property type="match status" value="1"/>
</dbReference>
<dbReference type="Pfam" id="PF18413">
    <property type="entry name" value="Neuraminidase"/>
    <property type="match status" value="1"/>
</dbReference>
<proteinExistence type="predicted"/>
<sequence length="2859" mass="321710">MNQTQTQTTKFTKTKKEQKMSNSNQNGNAIASFLGQNPNADLRTFNFFDKNAVNSISWGSLDNGQISDRLAHLKAYQRLLRLGVDAEEAMALSESDRKLDSALAIASLSESAFVEAANFSNPEKAKTVHRQAREKTAGLMVFLANTIQFSSPRQATALFDSAQSIRNSLGAIPSYPELFGSLDYLQCEPCQSIFSPSAYFVDLMRMVEEYIVETDDNLSLKGRRPDLENILLTCDNTNDTVPYTQIVSEVLEEKLKEELGEDDVFKHLATALYPRNLPFNLYLEQMRIYISNLETNLADIYQTFHPQEPDSTPWAREYLGLSPEDYNLIITENADAESLSNRYGVTISESDLGGLDRKESFLKQTKLSWQELNDLLYQNLSSGDEGEIEKGVADQFYINQGLSDEDTNEDTKKYIYLNDEDKIKIKVLDSEEDEELTLGALDRIDRFLRLAAKLDWSFADLDWVLASISSDGTKKIDETAIQKIAQIKRLEVQTKLPLDVLCSFWHDMKTIGKGDKPRPQDLFNRIFNNRFTFQGQEEFPPEEPWTIDGTDERNSLLRKRLLAAFKLKDKDFNVLVREIFPTEETITLNLANLSGLFRNAQMLNLLGLKGEEYKLLLKFLNLSLQSLEKLDIEEITDISDLAQWLKLSGFTVYELDYILNGIESASVKVVLPEKNLESLIKDLWKNVQLPEGDLNDDQRNELNEAIASHYGIEPGLFSILAQLGADSVGADDYLKLLLTEVEIGGNEWNNIVECLKYISQMYLLVFKLPLTDPELTSITNHPSAYNIESLTKLKVQEVQTLYRFKRQLVGSFDEPDNGLIDYLENPDIPGLAELTGWNEQQIERVIDYFNPSEEEPSEEESSGEEEFYDSVEGLLKLKGCFDLSSLLGCRVHLLCNWCDLLKDGAASEDWDTYKNEANSIVNLTQAKYGYQEWSEVFGKLNGAVTERQSQILSEFALWKLEMANLRQLSEYLLLDVEMTSCACNSRIQLAILSVQTYLQRCQMGIEPGVSEVTIPPVWWEWIMNYRLWEANRKVFLYPENYIDPSLRRDASPIFKELQDELLQSEITAATVEVAYRNYFDKLAELAKLQIVDSGRFFVQTPKSPEPIETLFILAKTLTQPQTFYYRTCERPSDNKPLWGHWQKIDLQINSDYLAPVYGFNRLFVFWVETKEIEKPQENDVSKTDKITQATIKYSFQDVGQKWVAPQDLVTDVDISEKVDDSSLGKDFWQQVYPIVVPEPSLQSGLITSVFGGLQSVLATEFNAKQDSFFEERKNNIKDSDSELKATMASDLLPDITNLIERYNGPKLSSARASLAATTVGNLVIFAGGRGNVQSTDVVDVFEYQNGTFLKKELNLTLSMVRSFLTATTVGNFAIFAGDDNSTIVSDTVDVFEYKDGTLVRKELNLKLSEGRNFLVATTVGNLAIFAGGNTRGMNLSDAVDVFEYQNGTLERKEHNLELSLARISLAATTVGNLAIFAGGIDGNVESDVVDVFEYKNGNLERKEHNLKLSVGRKFHAATTVGNLAIFAGGSGNDFDSDAVDVFEYQDGNLVKKEHNLKLSVARIFLAATTVGNLAIFAGGKSHGSYVDTVDVFEYQNGTLVKKEVNLKLSQGRQYLAATTVGNLAIFTGGYGDGSISSDAVDVFSIPSPSFSLLPSNPELPTNTTVTPIKNQSEAFTLHNRSEAFSALSEADQLSPIARLTTSAIRHFNHTLFAEGLDGLLSLESQRISEESNFPPEFNQNLNLDFDGAYGAYFWEIFFHIPFLIASTLNANQRYNEARKWYQYIFDPTTPPPQPPQPVSFWPLNQSGGNTIYDEVGEHNGTLQGEANWQTVTDFPGVASRNVLQFDGTDNYIKLVNATELGLTNNSFTVEAWVKTEERSDGGNPAILGIEEHGENLGLHLVIQETKAYMGFYGNDLRGKTSLEDGKWYRIVWRYTKNTQEQAIFINGRLDASKTANGDFQGEGQVLIGRWDLHEYKNFQGQMANVRIWERALSDREIADFSDQFWQFLPFRGNTLEDLEEILTNEAAIEAYKENPFDPHAIARLRIGAYEKAVVMRYIDNLLDWADSLFTQDTWESITQATTLYILAHDLLGPKPESVGQVRTPKPASFADIREKYPDGIPEFLIDLENYLDDNFLSKFGDNVPFNAIDAYFCVSENPDLAQYWERVEDRLFKIRHCQNIRGVERQLALFAPPIDPNQLVRLAAAGDGSLNLATTDTVPHYRFSHLLERAKAMTSTVMQLGSTLLSTLEKKDAEELAVLRATQEPILLQLITKTKEKQIEEAQANLTALQQSLTSAQGRGQHYQDLITAGWNPGEQATVTLMGDALIPQTAATAIRGAAIAGHLLPNTFGFAFGGMKFGEAINMGAATLDGIAGILTHSASIASTIAQFQRREEDWQFQEQMAQWDTEQIEAQIEVAKVRIELAQADLEVHQQSIAHSQEVEQFLKDKFTNKDLYQWMLGRLSGLYFQTYKIALEMAYSAQKAYQYELNQEDIYIEPIHWDGNKKGLLAGESLMLELNQLEKAYLDGDERRLEIDKIVSLRQLDPRAFLELKTTGECHFSFDETLFALDFPSHYCRQIKTIELSIPAVVGPYQNINATLTQEGDKVLIEPNPEAVKWLLNPGSGDPPEGKIRQNWRQNQQIAISKGVNDSGMFVLNFQDDRYLPFEGTGAISDWTLKMPKSSNRFDFESITDVIITLRYTALQGGSTISNTVAETLKNFTGQVVLNLKQQLLQSPNHNELSFVVSPNLFRGNLKNYSISASTEQSPSIYLQLHLSDSGNQVDPLPTLNLTIADNPPISLTLNQDENGIVSATPEEDNDKIDNIFTQPWLLSDPDESGFLSPENITNIGLLVAYEGKIDW</sequence>
<evidence type="ECO:0000313" key="7">
    <source>
        <dbReference type="EMBL" id="AOW99957.1"/>
    </source>
</evidence>
<feature type="coiled-coil region" evidence="4">
    <location>
        <begin position="2272"/>
        <end position="2299"/>
    </location>
</feature>
<dbReference type="SMART" id="SM00560">
    <property type="entry name" value="LamGL"/>
    <property type="match status" value="1"/>
</dbReference>
<dbReference type="Proteomes" id="UP000177870">
    <property type="component" value="Chromosome"/>
</dbReference>
<dbReference type="Pfam" id="PF13385">
    <property type="entry name" value="Laminin_G_3"/>
    <property type="match status" value="1"/>
</dbReference>
<dbReference type="Pfam" id="PF18276">
    <property type="entry name" value="TcA_TcB_BD"/>
    <property type="match status" value="1"/>
</dbReference>
<evidence type="ECO:0000313" key="8">
    <source>
        <dbReference type="Proteomes" id="UP000177870"/>
    </source>
</evidence>
<dbReference type="InterPro" id="IPR006558">
    <property type="entry name" value="LamG-like"/>
</dbReference>
<keyword evidence="2" id="KW-0843">Virulence</keyword>
<feature type="region of interest" description="Disordered" evidence="5">
    <location>
        <begin position="1"/>
        <end position="28"/>
    </location>
</feature>
<keyword evidence="3" id="KW-1015">Disulfide bond</keyword>
<dbReference type="InterPro" id="IPR041079">
    <property type="entry name" value="Neuraminidase-like"/>
</dbReference>
<gene>
    <name evidence="7" type="ORF">BJP34_11275</name>
</gene>
<evidence type="ECO:0000259" key="6">
    <source>
        <dbReference type="SMART" id="SM00560"/>
    </source>
</evidence>
<dbReference type="InterPro" id="IPR013320">
    <property type="entry name" value="ConA-like_dom_sf"/>
</dbReference>
<keyword evidence="1" id="KW-0732">Signal</keyword>
<dbReference type="Gene3D" id="2.60.120.200">
    <property type="match status" value="1"/>
</dbReference>
<dbReference type="InterPro" id="IPR040840">
    <property type="entry name" value="TcA_TcB_BD"/>
</dbReference>
<dbReference type="InterPro" id="IPR011043">
    <property type="entry name" value="Gal_Oxase/kelch_b-propeller"/>
</dbReference>
<dbReference type="STRING" id="1458985.BJP34_11275"/>
<accession>A0A1D8TQN0</accession>
<organism evidence="7 8">
    <name type="scientific">Moorena producens PAL-8-15-08-1</name>
    <dbReference type="NCBI Taxonomy" id="1458985"/>
    <lineage>
        <taxon>Bacteria</taxon>
        <taxon>Bacillati</taxon>
        <taxon>Cyanobacteriota</taxon>
        <taxon>Cyanophyceae</taxon>
        <taxon>Coleofasciculales</taxon>
        <taxon>Coleofasciculaceae</taxon>
        <taxon>Moorena</taxon>
    </lineage>
</organism>
<dbReference type="EMBL" id="CP017599">
    <property type="protein sequence ID" value="AOW99957.1"/>
    <property type="molecule type" value="Genomic_DNA"/>
</dbReference>
<protein>
    <recommendedName>
        <fullName evidence="6">LamG-like jellyroll fold domain-containing protein</fullName>
    </recommendedName>
</protein>
<keyword evidence="4" id="KW-0175">Coiled coil</keyword>
<evidence type="ECO:0000256" key="2">
    <source>
        <dbReference type="ARBA" id="ARBA00023026"/>
    </source>
</evidence>
<name>A0A1D8TQN0_9CYAN</name>
<evidence type="ECO:0000256" key="5">
    <source>
        <dbReference type="SAM" id="MobiDB-lite"/>
    </source>
</evidence>